<dbReference type="EMBL" id="CP094532">
    <property type="protein sequence ID" value="UOE40932.1"/>
    <property type="molecule type" value="Genomic_DNA"/>
</dbReference>
<organism evidence="2 3">
    <name type="scientific">Chryseobacterium suipulveris</name>
    <dbReference type="NCBI Taxonomy" id="2929800"/>
    <lineage>
        <taxon>Bacteria</taxon>
        <taxon>Pseudomonadati</taxon>
        <taxon>Bacteroidota</taxon>
        <taxon>Flavobacteriia</taxon>
        <taxon>Flavobacteriales</taxon>
        <taxon>Weeksellaceae</taxon>
        <taxon>Chryseobacterium group</taxon>
        <taxon>Chryseobacterium</taxon>
    </lineage>
</organism>
<proteinExistence type="predicted"/>
<keyword evidence="1" id="KW-1133">Transmembrane helix</keyword>
<keyword evidence="1" id="KW-0812">Transmembrane</keyword>
<evidence type="ECO:0000256" key="1">
    <source>
        <dbReference type="SAM" id="Phobius"/>
    </source>
</evidence>
<accession>A0ABY4BP29</accession>
<feature type="transmembrane region" description="Helical" evidence="1">
    <location>
        <begin position="31"/>
        <end position="52"/>
    </location>
</feature>
<reference evidence="2 3" key="1">
    <citation type="submission" date="2022-03" db="EMBL/GenBank/DDBJ databases">
        <title>Chryseobacterium sp. isolated from particulate matters in swine house.</title>
        <authorList>
            <person name="Won M."/>
            <person name="Kim S.-J."/>
            <person name="Kwon S.-W."/>
        </authorList>
    </citation>
    <scope>NUCLEOTIDE SEQUENCE [LARGE SCALE GENOMIC DNA]</scope>
    <source>
        <strain evidence="2 3">SC2-2</strain>
    </source>
</reference>
<sequence length="244" mass="27144">METFQEFDQPRNPQKTTGEIISHAFETYKGIFLYALLAMVIYIVASMIVQAVSGFDSKIIMEEMRDSGNDFSSIKIWEIPGVKTYYGFSGLLGVLMAPLYVGLIYIANKFNFKQPIQFSDLFIGYKQNFLNIVIYSIISSLILGIAFAMCILPGFFVLPFLLLGYPILLFENESFGEALNKAFNVAKENYGVMLGVSVLGLLISISGVLLCGIGVLATAMFFLAVMYSAYCAFLGTPRQIEFKN</sequence>
<dbReference type="RefSeq" id="WP_243549069.1">
    <property type="nucleotide sequence ID" value="NZ_CP094532.1"/>
</dbReference>
<evidence type="ECO:0000313" key="3">
    <source>
        <dbReference type="Proteomes" id="UP000831460"/>
    </source>
</evidence>
<keyword evidence="3" id="KW-1185">Reference proteome</keyword>
<feature type="transmembrane region" description="Helical" evidence="1">
    <location>
        <begin position="190"/>
        <end position="209"/>
    </location>
</feature>
<gene>
    <name evidence="2" type="ORF">MTP09_13660</name>
</gene>
<feature type="transmembrane region" description="Helical" evidence="1">
    <location>
        <begin position="85"/>
        <end position="107"/>
    </location>
</feature>
<dbReference type="Proteomes" id="UP000831460">
    <property type="component" value="Chromosome"/>
</dbReference>
<feature type="transmembrane region" description="Helical" evidence="1">
    <location>
        <begin position="154"/>
        <end position="170"/>
    </location>
</feature>
<feature type="transmembrane region" description="Helical" evidence="1">
    <location>
        <begin position="215"/>
        <end position="235"/>
    </location>
</feature>
<protein>
    <submittedName>
        <fullName evidence="2">Beta-carotene 15,15'-monooxygenase</fullName>
    </submittedName>
</protein>
<evidence type="ECO:0000313" key="2">
    <source>
        <dbReference type="EMBL" id="UOE40932.1"/>
    </source>
</evidence>
<keyword evidence="1" id="KW-0472">Membrane</keyword>
<name>A0ABY4BP29_9FLAO</name>
<feature type="transmembrane region" description="Helical" evidence="1">
    <location>
        <begin position="128"/>
        <end position="148"/>
    </location>
</feature>